<reference evidence="16 17" key="1">
    <citation type="submission" date="2019-02" db="EMBL/GenBank/DDBJ databases">
        <title>Deep-cultivation of Planctomycetes and their phenomic and genomic characterization uncovers novel biology.</title>
        <authorList>
            <person name="Wiegand S."/>
            <person name="Jogler M."/>
            <person name="Boedeker C."/>
            <person name="Pinto D."/>
            <person name="Vollmers J."/>
            <person name="Rivas-Marin E."/>
            <person name="Kohn T."/>
            <person name="Peeters S.H."/>
            <person name="Heuer A."/>
            <person name="Rast P."/>
            <person name="Oberbeckmann S."/>
            <person name="Bunk B."/>
            <person name="Jeske O."/>
            <person name="Meyerdierks A."/>
            <person name="Storesund J.E."/>
            <person name="Kallscheuer N."/>
            <person name="Luecker S."/>
            <person name="Lage O.M."/>
            <person name="Pohl T."/>
            <person name="Merkel B.J."/>
            <person name="Hornburger P."/>
            <person name="Mueller R.-W."/>
            <person name="Bruemmer F."/>
            <person name="Labrenz M."/>
            <person name="Spormann A.M."/>
            <person name="Op den Camp H."/>
            <person name="Overmann J."/>
            <person name="Amann R."/>
            <person name="Jetten M.S.M."/>
            <person name="Mascher T."/>
            <person name="Medema M.H."/>
            <person name="Devos D.P."/>
            <person name="Kaster A.-K."/>
            <person name="Ovreas L."/>
            <person name="Rohde M."/>
            <person name="Galperin M.Y."/>
            <person name="Jogler C."/>
        </authorList>
    </citation>
    <scope>NUCLEOTIDE SEQUENCE [LARGE SCALE GENOMIC DNA]</scope>
    <source>
        <strain evidence="16 17">Mal4</strain>
    </source>
</reference>
<keyword evidence="9 13" id="KW-0547">Nucleotide-binding</keyword>
<keyword evidence="17" id="KW-1185">Reference proteome</keyword>
<comment type="catalytic activity">
    <reaction evidence="12 13">
        <text>L-threonine + hydrogencarbonate + ATP = L-threonylcarbamoyladenylate + diphosphate + H2O</text>
        <dbReference type="Rhea" id="RHEA:36407"/>
        <dbReference type="ChEBI" id="CHEBI:15377"/>
        <dbReference type="ChEBI" id="CHEBI:17544"/>
        <dbReference type="ChEBI" id="CHEBI:30616"/>
        <dbReference type="ChEBI" id="CHEBI:33019"/>
        <dbReference type="ChEBI" id="CHEBI:57926"/>
        <dbReference type="ChEBI" id="CHEBI:73682"/>
        <dbReference type="EC" id="2.7.7.87"/>
    </reaction>
</comment>
<dbReference type="Pfam" id="PF01300">
    <property type="entry name" value="Sua5_yciO_yrdC"/>
    <property type="match status" value="1"/>
</dbReference>
<dbReference type="KEGG" id="mri:Mal4_18800"/>
<dbReference type="InterPro" id="IPR017945">
    <property type="entry name" value="DHBP_synth_RibB-like_a/b_dom"/>
</dbReference>
<feature type="binding site" evidence="14">
    <location>
        <position position="230"/>
    </location>
    <ligand>
        <name>ATP</name>
        <dbReference type="ChEBI" id="CHEBI:30616"/>
    </ligand>
</feature>
<dbReference type="FunFam" id="3.90.870.10:FF:000009">
    <property type="entry name" value="Threonylcarbamoyl-AMP synthase, putative"/>
    <property type="match status" value="1"/>
</dbReference>
<comment type="similarity">
    <text evidence="2 13">Belongs to the SUA5 family.</text>
</comment>
<evidence type="ECO:0000256" key="5">
    <source>
        <dbReference type="ARBA" id="ARBA00022490"/>
    </source>
</evidence>
<evidence type="ECO:0000256" key="13">
    <source>
        <dbReference type="PIRNR" id="PIRNR004930"/>
    </source>
</evidence>
<evidence type="ECO:0000313" key="16">
    <source>
        <dbReference type="EMBL" id="QDU37565.1"/>
    </source>
</evidence>
<dbReference type="OrthoDB" id="9814580at2"/>
<dbReference type="NCBIfam" id="TIGR00057">
    <property type="entry name" value="L-threonylcarbamoyladenylate synthase"/>
    <property type="match status" value="1"/>
</dbReference>
<name>A0A517Z515_9PLAN</name>
<feature type="binding site" evidence="14">
    <location>
        <position position="174"/>
    </location>
    <ligand>
        <name>L-threonine</name>
        <dbReference type="ChEBI" id="CHEBI:57926"/>
    </ligand>
</feature>
<evidence type="ECO:0000256" key="8">
    <source>
        <dbReference type="ARBA" id="ARBA00022695"/>
    </source>
</evidence>
<dbReference type="Proteomes" id="UP000320496">
    <property type="component" value="Chromosome"/>
</dbReference>
<feature type="binding site" evidence="14">
    <location>
        <position position="60"/>
    </location>
    <ligand>
        <name>L-threonine</name>
        <dbReference type="ChEBI" id="CHEBI:57926"/>
    </ligand>
</feature>
<keyword evidence="6 13" id="KW-0808">Transferase</keyword>
<dbReference type="Gene3D" id="3.90.870.10">
    <property type="entry name" value="DHBP synthase"/>
    <property type="match status" value="1"/>
</dbReference>
<dbReference type="InterPro" id="IPR006070">
    <property type="entry name" value="Sua5-like_dom"/>
</dbReference>
<feature type="domain" description="YrdC-like" evidence="15">
    <location>
        <begin position="6"/>
        <end position="192"/>
    </location>
</feature>
<feature type="binding site" evidence="14">
    <location>
        <position position="136"/>
    </location>
    <ligand>
        <name>ATP</name>
        <dbReference type="ChEBI" id="CHEBI:30616"/>
    </ligand>
</feature>
<dbReference type="GO" id="GO:0061710">
    <property type="term" value="F:L-threonylcarbamoyladenylate synthase"/>
    <property type="evidence" value="ECO:0007669"/>
    <property type="project" value="UniProtKB-EC"/>
</dbReference>
<evidence type="ECO:0000256" key="7">
    <source>
        <dbReference type="ARBA" id="ARBA00022694"/>
    </source>
</evidence>
<dbReference type="RefSeq" id="WP_145368477.1">
    <property type="nucleotide sequence ID" value="NZ_CP036275.1"/>
</dbReference>
<dbReference type="InterPro" id="IPR010923">
    <property type="entry name" value="T(6)A37_SUA5"/>
</dbReference>
<keyword evidence="7 13" id="KW-0819">tRNA processing</keyword>
<evidence type="ECO:0000256" key="1">
    <source>
        <dbReference type="ARBA" id="ARBA00004496"/>
    </source>
</evidence>
<keyword evidence="8 13" id="KW-0548">Nucleotidyltransferase</keyword>
<comment type="function">
    <text evidence="13">Required for the formation of a threonylcarbamoyl group on adenosine at position 37 (t(6)A37) in tRNAs that read codons beginning with adenine.</text>
</comment>
<feature type="binding site" evidence="14">
    <location>
        <position position="188"/>
    </location>
    <ligand>
        <name>ATP</name>
        <dbReference type="ChEBI" id="CHEBI:30616"/>
    </ligand>
</feature>
<sequence>MTAQLTQDVSLAAEMLRAGRLVAFATETVYGLGASALDENAVAGIFDAKGRPRFDPLIVHVADIAMARQYVADWPETASLLAERFWPGPLTMVLPKQPVISDLVTSGLPTVGIRLPDHPLARDLIRQAGVPVAAPSANRFGCISPTIAAHVAEQLGDRIDMILDGGSCRVGVESTILLLTGEAPTVLRLGGITVEELEDAIGPVRVSTGQGSEGDQSASPLAPGMLKKHYAPHSRLQLCDDVTTLEGGPGQGLLAFTPPQNAERFDAVEVLSPEGDLREAAAGFFAALRRLDALNLSTIWAERFPQKGLGRALNDRLQRAAADDE</sequence>
<evidence type="ECO:0000256" key="3">
    <source>
        <dbReference type="ARBA" id="ARBA00012584"/>
    </source>
</evidence>
<dbReference type="InterPro" id="IPR038385">
    <property type="entry name" value="Sua5/YwlC_C"/>
</dbReference>
<feature type="binding site" evidence="14">
    <location>
        <position position="51"/>
    </location>
    <ligand>
        <name>ATP</name>
        <dbReference type="ChEBI" id="CHEBI:30616"/>
    </ligand>
</feature>
<dbReference type="SUPFAM" id="SSF55821">
    <property type="entry name" value="YrdC/RibB"/>
    <property type="match status" value="1"/>
</dbReference>
<dbReference type="Pfam" id="PF03481">
    <property type="entry name" value="Sua5_C"/>
    <property type="match status" value="1"/>
</dbReference>
<evidence type="ECO:0000259" key="15">
    <source>
        <dbReference type="PROSITE" id="PS51163"/>
    </source>
</evidence>
<keyword evidence="10 13" id="KW-0067">ATP-binding</keyword>
<dbReference type="GO" id="GO:0005524">
    <property type="term" value="F:ATP binding"/>
    <property type="evidence" value="ECO:0007669"/>
    <property type="project" value="UniProtKB-UniRule"/>
</dbReference>
<evidence type="ECO:0000313" key="17">
    <source>
        <dbReference type="Proteomes" id="UP000320496"/>
    </source>
</evidence>
<dbReference type="PANTHER" id="PTHR17490">
    <property type="entry name" value="SUA5"/>
    <property type="match status" value="1"/>
</dbReference>
<dbReference type="PIRSF" id="PIRSF004930">
    <property type="entry name" value="Tln_factor_SUA5"/>
    <property type="match status" value="1"/>
</dbReference>
<evidence type="ECO:0000256" key="4">
    <source>
        <dbReference type="ARBA" id="ARBA00015492"/>
    </source>
</evidence>
<accession>A0A517Z515</accession>
<evidence type="ECO:0000256" key="6">
    <source>
        <dbReference type="ARBA" id="ARBA00022679"/>
    </source>
</evidence>
<feature type="binding site" evidence="14">
    <location>
        <position position="114"/>
    </location>
    <ligand>
        <name>L-threonine</name>
        <dbReference type="ChEBI" id="CHEBI:57926"/>
    </ligand>
</feature>
<dbReference type="AlphaFoldDB" id="A0A517Z515"/>
<dbReference type="GO" id="GO:0006450">
    <property type="term" value="P:regulation of translational fidelity"/>
    <property type="evidence" value="ECO:0007669"/>
    <property type="project" value="TreeGrafter"/>
</dbReference>
<keyword evidence="5 13" id="KW-0963">Cytoplasm</keyword>
<dbReference type="GO" id="GO:0008033">
    <property type="term" value="P:tRNA processing"/>
    <property type="evidence" value="ECO:0007669"/>
    <property type="project" value="UniProtKB-KW"/>
</dbReference>
<dbReference type="GO" id="GO:0000049">
    <property type="term" value="F:tRNA binding"/>
    <property type="evidence" value="ECO:0007669"/>
    <property type="project" value="TreeGrafter"/>
</dbReference>
<dbReference type="PROSITE" id="PS51163">
    <property type="entry name" value="YRDC"/>
    <property type="match status" value="1"/>
</dbReference>
<dbReference type="EMBL" id="CP036275">
    <property type="protein sequence ID" value="QDU37565.1"/>
    <property type="molecule type" value="Genomic_DNA"/>
</dbReference>
<feature type="binding site" evidence="14">
    <location>
        <position position="144"/>
    </location>
    <ligand>
        <name>ATP</name>
        <dbReference type="ChEBI" id="CHEBI:30616"/>
    </ligand>
</feature>
<dbReference type="EC" id="2.7.7.87" evidence="3 13"/>
<evidence type="ECO:0000256" key="2">
    <source>
        <dbReference type="ARBA" id="ARBA00007663"/>
    </source>
</evidence>
<feature type="binding site" evidence="14">
    <location>
        <position position="28"/>
    </location>
    <ligand>
        <name>L-threonine</name>
        <dbReference type="ChEBI" id="CHEBI:57926"/>
    </ligand>
</feature>
<dbReference type="GO" id="GO:0003725">
    <property type="term" value="F:double-stranded RNA binding"/>
    <property type="evidence" value="ECO:0007669"/>
    <property type="project" value="UniProtKB-UniRule"/>
</dbReference>
<organism evidence="16 17">
    <name type="scientific">Maioricimonas rarisocia</name>
    <dbReference type="NCBI Taxonomy" id="2528026"/>
    <lineage>
        <taxon>Bacteria</taxon>
        <taxon>Pseudomonadati</taxon>
        <taxon>Planctomycetota</taxon>
        <taxon>Planctomycetia</taxon>
        <taxon>Planctomycetales</taxon>
        <taxon>Planctomycetaceae</taxon>
        <taxon>Maioricimonas</taxon>
    </lineage>
</organism>
<dbReference type="Gene3D" id="3.40.50.11030">
    <property type="entry name" value="Threonylcarbamoyl-AMP synthase, C-terminal domain"/>
    <property type="match status" value="1"/>
</dbReference>
<evidence type="ECO:0000256" key="14">
    <source>
        <dbReference type="PIRSR" id="PIRSR004930-1"/>
    </source>
</evidence>
<dbReference type="PANTHER" id="PTHR17490:SF16">
    <property type="entry name" value="THREONYLCARBAMOYL-AMP SYNTHASE"/>
    <property type="match status" value="1"/>
</dbReference>
<evidence type="ECO:0000256" key="9">
    <source>
        <dbReference type="ARBA" id="ARBA00022741"/>
    </source>
</evidence>
<gene>
    <name evidence="16" type="primary">ywlC</name>
    <name evidence="16" type="ORF">Mal4_18800</name>
</gene>
<dbReference type="GO" id="GO:0005737">
    <property type="term" value="C:cytoplasm"/>
    <property type="evidence" value="ECO:0007669"/>
    <property type="project" value="UniProtKB-SubCell"/>
</dbReference>
<feature type="binding site" evidence="14">
    <location>
        <position position="134"/>
    </location>
    <ligand>
        <name>L-threonine</name>
        <dbReference type="ChEBI" id="CHEBI:57926"/>
    </ligand>
</feature>
<evidence type="ECO:0000256" key="11">
    <source>
        <dbReference type="ARBA" id="ARBA00029774"/>
    </source>
</evidence>
<protein>
    <recommendedName>
        <fullName evidence="4 13">Threonylcarbamoyl-AMP synthase</fullName>
        <shortName evidence="13">TC-AMP synthase</shortName>
        <ecNumber evidence="3 13">2.7.7.87</ecNumber>
    </recommendedName>
    <alternativeName>
        <fullName evidence="11 13">L-threonylcarbamoyladenylate synthase</fullName>
    </alternativeName>
</protein>
<feature type="binding site" evidence="14">
    <location>
        <position position="110"/>
    </location>
    <ligand>
        <name>ATP</name>
        <dbReference type="ChEBI" id="CHEBI:30616"/>
    </ligand>
</feature>
<proteinExistence type="inferred from homology"/>
<evidence type="ECO:0000256" key="12">
    <source>
        <dbReference type="ARBA" id="ARBA00048366"/>
    </source>
</evidence>
<dbReference type="InterPro" id="IPR050156">
    <property type="entry name" value="TC-AMP_synthase_SUA5"/>
</dbReference>
<evidence type="ECO:0000256" key="10">
    <source>
        <dbReference type="ARBA" id="ARBA00022840"/>
    </source>
</evidence>
<dbReference type="InterPro" id="IPR005145">
    <property type="entry name" value="Sua5_C"/>
</dbReference>
<comment type="subcellular location">
    <subcellularLocation>
        <location evidence="1 13">Cytoplasm</location>
    </subcellularLocation>
</comment>